<evidence type="ECO:0000259" key="2">
    <source>
        <dbReference type="SMART" id="SM00822"/>
    </source>
</evidence>
<comment type="similarity">
    <text evidence="1">Belongs to the short-chain dehydrogenases/reductases (SDR) family.</text>
</comment>
<dbReference type="InterPro" id="IPR057326">
    <property type="entry name" value="KR_dom"/>
</dbReference>
<proteinExistence type="inferred from homology"/>
<accession>A0ABP9GZX4</accession>
<keyword evidence="4" id="KW-1185">Reference proteome</keyword>
<sequence>MNGLSGSGRITPILLSRQAANTVLANQLDARSWAAAPAPERRCTAAAAAVRSGAAAEGGIFSVVRGPWAWAGGGHRWWRTNLRPIVQPADIGDCRRRPYGRGMSKLPINAAAAVDLSGRTALVTGAAGGIGRACAMRLAAAGAQVVVLDRAPDPAAAAAKECGGTALVVDLGDPDSLDRAMERSGIAPDIVVNNAGFQVVAPIHEFDPEAFRRILTVMVEAPFRILRRALPHMYANRWGRVINISSVHGLRASPFKSAYVAAKHAIEGLSKVAALEGAPHGVTANCINPAFVRTPLMAGQIADQAAVHGISTEAVVRDVMLERTAIKRLIEPAEVAELAAFLCTDAASFITGAALPVDGGWTAR</sequence>
<feature type="domain" description="Ketoreductase" evidence="2">
    <location>
        <begin position="119"/>
        <end position="304"/>
    </location>
</feature>
<dbReference type="NCBIfam" id="TIGR01963">
    <property type="entry name" value="PHB_DH"/>
    <property type="match status" value="1"/>
</dbReference>
<organism evidence="3 4">
    <name type="scientific">Yinghuangia aomiensis</name>
    <dbReference type="NCBI Taxonomy" id="676205"/>
    <lineage>
        <taxon>Bacteria</taxon>
        <taxon>Bacillati</taxon>
        <taxon>Actinomycetota</taxon>
        <taxon>Actinomycetes</taxon>
        <taxon>Kitasatosporales</taxon>
        <taxon>Streptomycetaceae</taxon>
        <taxon>Yinghuangia</taxon>
    </lineage>
</organism>
<gene>
    <name evidence="3" type="ORF">GCM10023205_19390</name>
</gene>
<dbReference type="InterPro" id="IPR011294">
    <property type="entry name" value="3-OHbutyrate_DH"/>
</dbReference>
<dbReference type="Pfam" id="PF13561">
    <property type="entry name" value="adh_short_C2"/>
    <property type="match status" value="1"/>
</dbReference>
<reference evidence="4" key="1">
    <citation type="journal article" date="2019" name="Int. J. Syst. Evol. Microbiol.">
        <title>The Global Catalogue of Microorganisms (GCM) 10K type strain sequencing project: providing services to taxonomists for standard genome sequencing and annotation.</title>
        <authorList>
            <consortium name="The Broad Institute Genomics Platform"/>
            <consortium name="The Broad Institute Genome Sequencing Center for Infectious Disease"/>
            <person name="Wu L."/>
            <person name="Ma J."/>
        </authorList>
    </citation>
    <scope>NUCLEOTIDE SEQUENCE [LARGE SCALE GENOMIC DNA]</scope>
    <source>
        <strain evidence="4">JCM 17986</strain>
    </source>
</reference>
<evidence type="ECO:0000313" key="4">
    <source>
        <dbReference type="Proteomes" id="UP001500466"/>
    </source>
</evidence>
<dbReference type="InterPro" id="IPR002347">
    <property type="entry name" value="SDR_fam"/>
</dbReference>
<name>A0ABP9GZX4_9ACTN</name>
<dbReference type="SUPFAM" id="SSF51735">
    <property type="entry name" value="NAD(P)-binding Rossmann-fold domains"/>
    <property type="match status" value="1"/>
</dbReference>
<dbReference type="NCBIfam" id="NF009093">
    <property type="entry name" value="PRK12429.1"/>
    <property type="match status" value="1"/>
</dbReference>
<dbReference type="InterPro" id="IPR036291">
    <property type="entry name" value="NAD(P)-bd_dom_sf"/>
</dbReference>
<evidence type="ECO:0000313" key="3">
    <source>
        <dbReference type="EMBL" id="GAA4957167.1"/>
    </source>
</evidence>
<dbReference type="PROSITE" id="PS00061">
    <property type="entry name" value="ADH_SHORT"/>
    <property type="match status" value="1"/>
</dbReference>
<dbReference type="InterPro" id="IPR050259">
    <property type="entry name" value="SDR"/>
</dbReference>
<protein>
    <recommendedName>
        <fullName evidence="2">Ketoreductase domain-containing protein</fullName>
    </recommendedName>
</protein>
<dbReference type="PRINTS" id="PR00080">
    <property type="entry name" value="SDRFAMILY"/>
</dbReference>
<evidence type="ECO:0000256" key="1">
    <source>
        <dbReference type="ARBA" id="ARBA00006484"/>
    </source>
</evidence>
<dbReference type="Proteomes" id="UP001500466">
    <property type="component" value="Unassembled WGS sequence"/>
</dbReference>
<dbReference type="EMBL" id="BAABHS010000005">
    <property type="protein sequence ID" value="GAA4957167.1"/>
    <property type="molecule type" value="Genomic_DNA"/>
</dbReference>
<dbReference type="SMART" id="SM00822">
    <property type="entry name" value="PKS_KR"/>
    <property type="match status" value="1"/>
</dbReference>
<dbReference type="Gene3D" id="3.40.50.720">
    <property type="entry name" value="NAD(P)-binding Rossmann-like Domain"/>
    <property type="match status" value="1"/>
</dbReference>
<dbReference type="InterPro" id="IPR020904">
    <property type="entry name" value="Sc_DH/Rdtase_CS"/>
</dbReference>
<dbReference type="PANTHER" id="PTHR42879">
    <property type="entry name" value="3-OXOACYL-(ACYL-CARRIER-PROTEIN) REDUCTASE"/>
    <property type="match status" value="1"/>
</dbReference>
<dbReference type="PANTHER" id="PTHR42879:SF2">
    <property type="entry name" value="3-OXOACYL-[ACYL-CARRIER-PROTEIN] REDUCTASE FABG"/>
    <property type="match status" value="1"/>
</dbReference>
<dbReference type="PRINTS" id="PR00081">
    <property type="entry name" value="GDHRDH"/>
</dbReference>
<comment type="caution">
    <text evidence="3">The sequence shown here is derived from an EMBL/GenBank/DDBJ whole genome shotgun (WGS) entry which is preliminary data.</text>
</comment>